<comment type="caution">
    <text evidence="2">The sequence shown here is derived from an EMBL/GenBank/DDBJ whole genome shotgun (WGS) entry which is preliminary data.</text>
</comment>
<protein>
    <submittedName>
        <fullName evidence="2">Cell wall assembly regulator SMI1</fullName>
    </submittedName>
</protein>
<feature type="domain" description="Knr4/Smi1-like" evidence="1">
    <location>
        <begin position="18"/>
        <end position="139"/>
    </location>
</feature>
<dbReference type="SUPFAM" id="SSF160631">
    <property type="entry name" value="SMI1/KNR4-like"/>
    <property type="match status" value="1"/>
</dbReference>
<sequence length="143" mass="16801">MWLEFFLSVSNKCTFTGPASTDDIIAVEKQFGVKLPEEYKGIILETNGVKESYELGLIWSLERVIEENLRYREQFFKTYYMPFDSLLFFAESGIGDLFAFPIINQIVCKEDVFVWNHDDDSRRWVAPSVSKYVEWWLNGCIKI</sequence>
<name>A0ABS4J5A3_9BACL</name>
<evidence type="ECO:0000313" key="2">
    <source>
        <dbReference type="EMBL" id="MBP1994441.1"/>
    </source>
</evidence>
<dbReference type="InterPro" id="IPR018958">
    <property type="entry name" value="Knr4/Smi1-like_dom"/>
</dbReference>
<dbReference type="Gene3D" id="3.40.1580.10">
    <property type="entry name" value="SMI1/KNR4-like"/>
    <property type="match status" value="1"/>
</dbReference>
<gene>
    <name evidence="2" type="ORF">J2Z66_006077</name>
</gene>
<proteinExistence type="predicted"/>
<reference evidence="2 3" key="1">
    <citation type="submission" date="2021-03" db="EMBL/GenBank/DDBJ databases">
        <title>Genomic Encyclopedia of Type Strains, Phase IV (KMG-IV): sequencing the most valuable type-strain genomes for metagenomic binning, comparative biology and taxonomic classification.</title>
        <authorList>
            <person name="Goeker M."/>
        </authorList>
    </citation>
    <scope>NUCLEOTIDE SEQUENCE [LARGE SCALE GENOMIC DNA]</scope>
    <source>
        <strain evidence="2 3">DSM 26048</strain>
    </source>
</reference>
<dbReference type="EMBL" id="JAGGLB010000025">
    <property type="protein sequence ID" value="MBP1994441.1"/>
    <property type="molecule type" value="Genomic_DNA"/>
</dbReference>
<evidence type="ECO:0000313" key="3">
    <source>
        <dbReference type="Proteomes" id="UP001519287"/>
    </source>
</evidence>
<organism evidence="2 3">
    <name type="scientific">Paenibacillus eucommiae</name>
    <dbReference type="NCBI Taxonomy" id="1355755"/>
    <lineage>
        <taxon>Bacteria</taxon>
        <taxon>Bacillati</taxon>
        <taxon>Bacillota</taxon>
        <taxon>Bacilli</taxon>
        <taxon>Bacillales</taxon>
        <taxon>Paenibacillaceae</taxon>
        <taxon>Paenibacillus</taxon>
    </lineage>
</organism>
<dbReference type="InterPro" id="IPR037883">
    <property type="entry name" value="Knr4/Smi1-like_sf"/>
</dbReference>
<evidence type="ECO:0000259" key="1">
    <source>
        <dbReference type="SMART" id="SM00860"/>
    </source>
</evidence>
<accession>A0ABS4J5A3</accession>
<dbReference type="RefSeq" id="WP_209976281.1">
    <property type="nucleotide sequence ID" value="NZ_JAGGLB010000025.1"/>
</dbReference>
<dbReference type="Pfam" id="PF14568">
    <property type="entry name" value="SUKH_6"/>
    <property type="match status" value="1"/>
</dbReference>
<keyword evidence="3" id="KW-1185">Reference proteome</keyword>
<dbReference type="Proteomes" id="UP001519287">
    <property type="component" value="Unassembled WGS sequence"/>
</dbReference>
<dbReference type="SMART" id="SM00860">
    <property type="entry name" value="SMI1_KNR4"/>
    <property type="match status" value="1"/>
</dbReference>